<keyword evidence="3" id="KW-0472">Membrane</keyword>
<dbReference type="Gene3D" id="3.30.1450.10">
    <property type="match status" value="1"/>
</dbReference>
<evidence type="ECO:0000313" key="4">
    <source>
        <dbReference type="EMBL" id="UYM04077.1"/>
    </source>
</evidence>
<reference evidence="4" key="1">
    <citation type="submission" date="2022-01" db="EMBL/GenBank/DDBJ databases">
        <title>Nocardioidaceae gen. sp. A5X3R13.</title>
        <authorList>
            <person name="Lopez Marin M.A."/>
            <person name="Uhlik O."/>
        </authorList>
    </citation>
    <scope>NUCLEOTIDE SEQUENCE</scope>
    <source>
        <strain evidence="4">A5X3R13</strain>
    </source>
</reference>
<dbReference type="Proteomes" id="UP001164390">
    <property type="component" value="Chromosome"/>
</dbReference>
<accession>A0AA46YJ92</accession>
<organism evidence="4 5">
    <name type="scientific">Solicola gregarius</name>
    <dbReference type="NCBI Taxonomy" id="2908642"/>
    <lineage>
        <taxon>Bacteria</taxon>
        <taxon>Bacillati</taxon>
        <taxon>Actinomycetota</taxon>
        <taxon>Actinomycetes</taxon>
        <taxon>Propionibacteriales</taxon>
        <taxon>Nocardioidaceae</taxon>
        <taxon>Solicola</taxon>
    </lineage>
</organism>
<dbReference type="AlphaFoldDB" id="A0AA46YJ92"/>
<name>A0AA46YJ92_9ACTN</name>
<dbReference type="KEGG" id="sgrg:L0C25_16205"/>
<feature type="region of interest" description="Disordered" evidence="2">
    <location>
        <begin position="1"/>
        <end position="40"/>
    </location>
</feature>
<dbReference type="EMBL" id="CP094970">
    <property type="protein sequence ID" value="UYM04077.1"/>
    <property type="molecule type" value="Genomic_DNA"/>
</dbReference>
<feature type="transmembrane region" description="Helical" evidence="3">
    <location>
        <begin position="48"/>
        <end position="74"/>
    </location>
</feature>
<evidence type="ECO:0000313" key="5">
    <source>
        <dbReference type="Proteomes" id="UP001164390"/>
    </source>
</evidence>
<feature type="compositionally biased region" description="Basic and acidic residues" evidence="2">
    <location>
        <begin position="7"/>
        <end position="18"/>
    </location>
</feature>
<evidence type="ECO:0000256" key="1">
    <source>
        <dbReference type="ARBA" id="ARBA00022729"/>
    </source>
</evidence>
<dbReference type="InterPro" id="IPR037873">
    <property type="entry name" value="BamE-like"/>
</dbReference>
<keyword evidence="3" id="KW-0812">Transmembrane</keyword>
<keyword evidence="5" id="KW-1185">Reference proteome</keyword>
<evidence type="ECO:0000256" key="3">
    <source>
        <dbReference type="SAM" id="Phobius"/>
    </source>
</evidence>
<evidence type="ECO:0000256" key="2">
    <source>
        <dbReference type="SAM" id="MobiDB-lite"/>
    </source>
</evidence>
<dbReference type="RefSeq" id="WP_271632730.1">
    <property type="nucleotide sequence ID" value="NZ_CP094970.1"/>
</dbReference>
<gene>
    <name evidence="4" type="ORF">L0C25_16205</name>
</gene>
<keyword evidence="1" id="KW-0732">Signal</keyword>
<sequence length="159" mass="17433">MSDSDADERTHPEDDGRRAAIPGFGPRRDGETPAAPSADRSPRTLRNVLFVLGGVAAVVIVVIIVLILVFFTVIDDAVKDVESKRNETAITTEQFQSVKIGAREETVRDEFGEPEEESTGDGAAGTTCLYYNEKDAGFVAGDRFMFCFVEGRLERKSRD</sequence>
<protein>
    <submittedName>
        <fullName evidence="4">Uncharacterized protein</fullName>
    </submittedName>
</protein>
<keyword evidence="3" id="KW-1133">Transmembrane helix</keyword>
<proteinExistence type="predicted"/>